<reference evidence="1" key="1">
    <citation type="submission" date="2022-06" db="EMBL/GenBank/DDBJ databases">
        <title>Genome Sequence of Candolleomyces eurysporus.</title>
        <authorList>
            <person name="Buettner E."/>
        </authorList>
    </citation>
    <scope>NUCLEOTIDE SEQUENCE</scope>
    <source>
        <strain evidence="1">VTCC 930004</strain>
    </source>
</reference>
<dbReference type="Proteomes" id="UP001140091">
    <property type="component" value="Unassembled WGS sequence"/>
</dbReference>
<sequence>MESKQGTQQRLPVAIPELQERVASLRLSIQNDENTIRTIQIEGGPGGEQLPPNQQERVLQFQGAIDTKKFLLLELLNALNAQPESPRP</sequence>
<protein>
    <submittedName>
        <fullName evidence="1">Uncharacterized protein</fullName>
    </submittedName>
</protein>
<accession>A0A9W8MDD3</accession>
<dbReference type="AlphaFoldDB" id="A0A9W8MDD3"/>
<dbReference type="EMBL" id="JANBPK010001197">
    <property type="protein sequence ID" value="KAJ2925013.1"/>
    <property type="molecule type" value="Genomic_DNA"/>
</dbReference>
<evidence type="ECO:0000313" key="2">
    <source>
        <dbReference type="Proteomes" id="UP001140091"/>
    </source>
</evidence>
<gene>
    <name evidence="1" type="ORF">H1R20_g12073</name>
</gene>
<evidence type="ECO:0000313" key="1">
    <source>
        <dbReference type="EMBL" id="KAJ2925013.1"/>
    </source>
</evidence>
<keyword evidence="2" id="KW-1185">Reference proteome</keyword>
<feature type="non-terminal residue" evidence="1">
    <location>
        <position position="1"/>
    </location>
</feature>
<comment type="caution">
    <text evidence="1">The sequence shown here is derived from an EMBL/GenBank/DDBJ whole genome shotgun (WGS) entry which is preliminary data.</text>
</comment>
<organism evidence="1 2">
    <name type="scientific">Candolleomyces eurysporus</name>
    <dbReference type="NCBI Taxonomy" id="2828524"/>
    <lineage>
        <taxon>Eukaryota</taxon>
        <taxon>Fungi</taxon>
        <taxon>Dikarya</taxon>
        <taxon>Basidiomycota</taxon>
        <taxon>Agaricomycotina</taxon>
        <taxon>Agaricomycetes</taxon>
        <taxon>Agaricomycetidae</taxon>
        <taxon>Agaricales</taxon>
        <taxon>Agaricineae</taxon>
        <taxon>Psathyrellaceae</taxon>
        <taxon>Candolleomyces</taxon>
    </lineage>
</organism>
<name>A0A9W8MDD3_9AGAR</name>
<proteinExistence type="predicted"/>